<dbReference type="SUPFAM" id="SSF102462">
    <property type="entry name" value="Peptidyl-tRNA hydrolase II"/>
    <property type="match status" value="1"/>
</dbReference>
<keyword evidence="2" id="KW-0378">Hydrolase</keyword>
<dbReference type="Proteomes" id="UP000652761">
    <property type="component" value="Unassembled WGS sequence"/>
</dbReference>
<keyword evidence="5" id="KW-0472">Membrane</keyword>
<evidence type="ECO:0000256" key="3">
    <source>
        <dbReference type="ARBA" id="ARBA00038050"/>
    </source>
</evidence>
<dbReference type="Pfam" id="PF01981">
    <property type="entry name" value="PTH2"/>
    <property type="match status" value="1"/>
</dbReference>
<keyword evidence="5" id="KW-1133">Transmembrane helix</keyword>
<evidence type="ECO:0000313" key="7">
    <source>
        <dbReference type="Proteomes" id="UP000652761"/>
    </source>
</evidence>
<name>A0A843WQV0_COLES</name>
<comment type="catalytic activity">
    <reaction evidence="4">
        <text>an N-acyl-L-alpha-aminoacyl-tRNA + H2O = an N-acyl-L-amino acid + a tRNA + H(+)</text>
        <dbReference type="Rhea" id="RHEA:54448"/>
        <dbReference type="Rhea" id="RHEA-COMP:10123"/>
        <dbReference type="Rhea" id="RHEA-COMP:13883"/>
        <dbReference type="ChEBI" id="CHEBI:15377"/>
        <dbReference type="ChEBI" id="CHEBI:15378"/>
        <dbReference type="ChEBI" id="CHEBI:59874"/>
        <dbReference type="ChEBI" id="CHEBI:78442"/>
        <dbReference type="ChEBI" id="CHEBI:138191"/>
        <dbReference type="EC" id="3.1.1.29"/>
    </reaction>
</comment>
<evidence type="ECO:0000256" key="2">
    <source>
        <dbReference type="ARBA" id="ARBA00022801"/>
    </source>
</evidence>
<dbReference type="AlphaFoldDB" id="A0A843WQV0"/>
<dbReference type="EMBL" id="NMUH01003942">
    <property type="protein sequence ID" value="MQM07741.1"/>
    <property type="molecule type" value="Genomic_DNA"/>
</dbReference>
<feature type="transmembrane region" description="Helical" evidence="5">
    <location>
        <begin position="137"/>
        <end position="159"/>
    </location>
</feature>
<comment type="caution">
    <text evidence="6">The sequence shown here is derived from an EMBL/GenBank/DDBJ whole genome shotgun (WGS) entry which is preliminary data.</text>
</comment>
<dbReference type="InterPro" id="IPR002833">
    <property type="entry name" value="PTH2"/>
</dbReference>
<organism evidence="6 7">
    <name type="scientific">Colocasia esculenta</name>
    <name type="common">Wild taro</name>
    <name type="synonym">Arum esculentum</name>
    <dbReference type="NCBI Taxonomy" id="4460"/>
    <lineage>
        <taxon>Eukaryota</taxon>
        <taxon>Viridiplantae</taxon>
        <taxon>Streptophyta</taxon>
        <taxon>Embryophyta</taxon>
        <taxon>Tracheophyta</taxon>
        <taxon>Spermatophyta</taxon>
        <taxon>Magnoliopsida</taxon>
        <taxon>Liliopsida</taxon>
        <taxon>Araceae</taxon>
        <taxon>Aroideae</taxon>
        <taxon>Colocasieae</taxon>
        <taxon>Colocasia</taxon>
    </lineage>
</organism>
<evidence type="ECO:0000256" key="4">
    <source>
        <dbReference type="ARBA" id="ARBA00048707"/>
    </source>
</evidence>
<evidence type="ECO:0000256" key="1">
    <source>
        <dbReference type="ARBA" id="ARBA00013260"/>
    </source>
</evidence>
<proteinExistence type="inferred from homology"/>
<dbReference type="InterPro" id="IPR023476">
    <property type="entry name" value="Pep_tRNA_hydro_II_dom_sf"/>
</dbReference>
<keyword evidence="7" id="KW-1185">Reference proteome</keyword>
<dbReference type="Gene3D" id="3.40.1490.10">
    <property type="entry name" value="Bit1"/>
    <property type="match status" value="1"/>
</dbReference>
<evidence type="ECO:0000313" key="6">
    <source>
        <dbReference type="EMBL" id="MQM07741.1"/>
    </source>
</evidence>
<comment type="similarity">
    <text evidence="3">Belongs to the PTH2 family.</text>
</comment>
<accession>A0A843WQV0</accession>
<protein>
    <recommendedName>
        <fullName evidence="1">peptidyl-tRNA hydrolase</fullName>
        <ecNumber evidence="1">3.1.1.29</ecNumber>
    </recommendedName>
</protein>
<dbReference type="GO" id="GO:0004045">
    <property type="term" value="F:peptidyl-tRNA hydrolase activity"/>
    <property type="evidence" value="ECO:0007669"/>
    <property type="project" value="UniProtKB-EC"/>
</dbReference>
<keyword evidence="5" id="KW-0812">Transmembrane</keyword>
<sequence>MAIGEIFHGGEGPDQTVQIKEYKKLHKGDGDIELYDSQLGRHTDTVIQSGTPPLVGRLRHPRHVIMAGVGLKRPANQASYFAIIPYWCLVVISKDRSRNKLKEAADRIGLPTFVVADAGRTQVVAGSKTVLALGPGLLYAMNCSILFMALIVLFFLSSFGCSISTKMLL</sequence>
<dbReference type="PANTHER" id="PTHR12649:SF11">
    <property type="entry name" value="PEPTIDYL-TRNA HYDROLASE 2, MITOCHONDRIAL"/>
    <property type="match status" value="1"/>
</dbReference>
<reference evidence="6" key="1">
    <citation type="submission" date="2017-07" db="EMBL/GenBank/DDBJ databases">
        <title>Taro Niue Genome Assembly and Annotation.</title>
        <authorList>
            <person name="Atibalentja N."/>
            <person name="Keating K."/>
            <person name="Fields C.J."/>
        </authorList>
    </citation>
    <scope>NUCLEOTIDE SEQUENCE</scope>
    <source>
        <strain evidence="6">Niue_2</strain>
        <tissue evidence="6">Leaf</tissue>
    </source>
</reference>
<dbReference type="GO" id="GO:0005829">
    <property type="term" value="C:cytosol"/>
    <property type="evidence" value="ECO:0007669"/>
    <property type="project" value="TreeGrafter"/>
</dbReference>
<dbReference type="OrthoDB" id="1733656at2759"/>
<dbReference type="GO" id="GO:0005739">
    <property type="term" value="C:mitochondrion"/>
    <property type="evidence" value="ECO:0007669"/>
    <property type="project" value="TreeGrafter"/>
</dbReference>
<dbReference type="PANTHER" id="PTHR12649">
    <property type="entry name" value="PEPTIDYL-TRNA HYDROLASE 2"/>
    <property type="match status" value="1"/>
</dbReference>
<dbReference type="EC" id="3.1.1.29" evidence="1"/>
<gene>
    <name evidence="6" type="ORF">Taro_040576</name>
</gene>
<evidence type="ECO:0000256" key="5">
    <source>
        <dbReference type="SAM" id="Phobius"/>
    </source>
</evidence>